<dbReference type="Pfam" id="PF01261">
    <property type="entry name" value="AP_endonuc_2"/>
    <property type="match status" value="1"/>
</dbReference>
<organism evidence="2 3">
    <name type="scientific">Brenneria populi</name>
    <dbReference type="NCBI Taxonomy" id="1505588"/>
    <lineage>
        <taxon>Bacteria</taxon>
        <taxon>Pseudomonadati</taxon>
        <taxon>Pseudomonadota</taxon>
        <taxon>Gammaproteobacteria</taxon>
        <taxon>Enterobacterales</taxon>
        <taxon>Pectobacteriaceae</taxon>
        <taxon>Brenneria</taxon>
    </lineage>
</organism>
<dbReference type="Proteomes" id="UP001309705">
    <property type="component" value="Unassembled WGS sequence"/>
</dbReference>
<reference evidence="2 3" key="1">
    <citation type="journal article" date="2017" name="Int. J. Syst. Evol. Microbiol.">
        <title>Brenneria populi subsp. brevivirga subsp. nov. isolated from symptomatic bark of Populus x euramericana canker, and description of Brenneria populi subsp. populi subsp. nov.</title>
        <authorList>
            <person name="Zheng M.H."/>
            <person name="Piao C.G."/>
            <person name="Xue H."/>
            <person name="Guo M.W."/>
            <person name="Li Y."/>
        </authorList>
    </citation>
    <scope>NUCLEOTIDE SEQUENCE [LARGE SCALE GENOMIC DNA]</scope>
    <source>
        <strain evidence="2 3">D9-5</strain>
    </source>
</reference>
<dbReference type="EMBL" id="JAYWTM010000031">
    <property type="protein sequence ID" value="MEC5344899.1"/>
    <property type="molecule type" value="Genomic_DNA"/>
</dbReference>
<dbReference type="PANTHER" id="PTHR12110:SF41">
    <property type="entry name" value="INOSOSE DEHYDRATASE"/>
    <property type="match status" value="1"/>
</dbReference>
<dbReference type="GO" id="GO:0016853">
    <property type="term" value="F:isomerase activity"/>
    <property type="evidence" value="ECO:0007669"/>
    <property type="project" value="UniProtKB-KW"/>
</dbReference>
<dbReference type="InterPro" id="IPR036237">
    <property type="entry name" value="Xyl_isomerase-like_sf"/>
</dbReference>
<dbReference type="InterPro" id="IPR013022">
    <property type="entry name" value="Xyl_isomerase-like_TIM-brl"/>
</dbReference>
<evidence type="ECO:0000259" key="1">
    <source>
        <dbReference type="Pfam" id="PF01261"/>
    </source>
</evidence>
<comment type="caution">
    <text evidence="2">The sequence shown here is derived from an EMBL/GenBank/DDBJ whole genome shotgun (WGS) entry which is preliminary data.</text>
</comment>
<sequence length="277" mass="29950">MSLLVGVNTAMFDGLDTETAFATIKEAGFQSVELAYNQGYVGNLNPALFSEQHAAQIRHLLEKYQLATHTLGATMNLAADDAFDAFCIRIKFAAMIGATRLTVCLGRRADRAIITERLKALADVAATHRCTICIENGGDPNYDVFTLAKDGFALLEAVNNPALAFNIDAGNIVSLCPQADAIAEAIAMLPGAAHCHIKDVVKREGEYHFPAIGAGELHYPPLLDALTEKSIPCSLEIPLRMHRRADSYPVRAQTPVPPQVALAVLQQSRAALRAWLE</sequence>
<feature type="domain" description="Xylose isomerase-like TIM barrel" evidence="1">
    <location>
        <begin position="21"/>
        <end position="238"/>
    </location>
</feature>
<keyword evidence="3" id="KW-1185">Reference proteome</keyword>
<accession>A0ABU6JX92</accession>
<evidence type="ECO:0000313" key="3">
    <source>
        <dbReference type="Proteomes" id="UP001309705"/>
    </source>
</evidence>
<name>A0ABU6JX92_9GAMM</name>
<gene>
    <name evidence="2" type="ORF">VSX58_20080</name>
</gene>
<dbReference type="RefSeq" id="WP_327619653.1">
    <property type="nucleotide sequence ID" value="NZ_JAYWTM010000031.1"/>
</dbReference>
<protein>
    <submittedName>
        <fullName evidence="2">Sugar phosphate isomerase/epimerase family protein</fullName>
    </submittedName>
</protein>
<dbReference type="InterPro" id="IPR050312">
    <property type="entry name" value="IolE/XylAMocC-like"/>
</dbReference>
<dbReference type="PANTHER" id="PTHR12110">
    <property type="entry name" value="HYDROXYPYRUVATE ISOMERASE"/>
    <property type="match status" value="1"/>
</dbReference>
<dbReference type="Gene3D" id="3.20.20.150">
    <property type="entry name" value="Divalent-metal-dependent TIM barrel enzymes"/>
    <property type="match status" value="1"/>
</dbReference>
<dbReference type="SUPFAM" id="SSF51658">
    <property type="entry name" value="Xylose isomerase-like"/>
    <property type="match status" value="1"/>
</dbReference>
<keyword evidence="2" id="KW-0413">Isomerase</keyword>
<evidence type="ECO:0000313" key="2">
    <source>
        <dbReference type="EMBL" id="MEC5344899.1"/>
    </source>
</evidence>
<proteinExistence type="predicted"/>